<dbReference type="InterPro" id="IPR002376">
    <property type="entry name" value="Formyl_transf_N"/>
</dbReference>
<feature type="domain" description="Formyl transferase N-terminal" evidence="2">
    <location>
        <begin position="31"/>
        <end position="216"/>
    </location>
</feature>
<name>A0A7C8I9F6_9PLEO</name>
<dbReference type="Pfam" id="PF00551">
    <property type="entry name" value="Formyl_trans_N"/>
    <property type="match status" value="1"/>
</dbReference>
<dbReference type="PANTHER" id="PTHR11138">
    <property type="entry name" value="METHIONYL-TRNA FORMYLTRANSFERASE"/>
    <property type="match status" value="1"/>
</dbReference>
<dbReference type="InterPro" id="IPR036477">
    <property type="entry name" value="Formyl_transf_N_sf"/>
</dbReference>
<dbReference type="InterPro" id="IPR041711">
    <property type="entry name" value="Met-tRNA-FMT_N"/>
</dbReference>
<dbReference type="GO" id="GO:0005739">
    <property type="term" value="C:mitochondrion"/>
    <property type="evidence" value="ECO:0007669"/>
    <property type="project" value="TreeGrafter"/>
</dbReference>
<keyword evidence="4" id="KW-1185">Reference proteome</keyword>
<evidence type="ECO:0000313" key="3">
    <source>
        <dbReference type="EMBL" id="KAF2872606.1"/>
    </source>
</evidence>
<evidence type="ECO:0000259" key="2">
    <source>
        <dbReference type="Pfam" id="PF00551"/>
    </source>
</evidence>
<dbReference type="CDD" id="cd08646">
    <property type="entry name" value="FMT_core_Met-tRNA-FMT_N"/>
    <property type="match status" value="1"/>
</dbReference>
<sequence length="345" mass="37816">MLARWRLPRPVRYPLLAAPRRRSSTTVEPFKILFCGSDQFSIASLRALAALKRKEPDFIGSIDVVHRPGKPTGRGLKTIREVPIKAVATDELGLVTHELDTFKGWTQPASIDLVVAVSFGLFIPSRILNGARHGGINVHPSLLPDLHGPAPIIHTLLKKRPRTGVTVQTLDLKHFDQGTILAQTPTPGITVPKGITPDELTSMLGDLGSRMLVDVLGSRAFEPPIVDQGWYANSGGPVEHAGKITTEHRYVDFAVASAKDILRRQRVLGELWCKLPNGQRLNLHSLEPTDWARVGADIPRGLVSRNRNIYAITCDGRTLQIKSSTYPGKKRATGNSCLLDMKLVG</sequence>
<evidence type="ECO:0000313" key="4">
    <source>
        <dbReference type="Proteomes" id="UP000481861"/>
    </source>
</evidence>
<dbReference type="SUPFAM" id="SSF53328">
    <property type="entry name" value="Formyltransferase"/>
    <property type="match status" value="1"/>
</dbReference>
<proteinExistence type="predicted"/>
<dbReference type="PANTHER" id="PTHR11138:SF5">
    <property type="entry name" value="METHIONYL-TRNA FORMYLTRANSFERASE, MITOCHONDRIAL"/>
    <property type="match status" value="1"/>
</dbReference>
<dbReference type="GO" id="GO:0004479">
    <property type="term" value="F:methionyl-tRNA formyltransferase activity"/>
    <property type="evidence" value="ECO:0007669"/>
    <property type="project" value="UniProtKB-EC"/>
</dbReference>
<accession>A0A7C8I9F6</accession>
<dbReference type="AlphaFoldDB" id="A0A7C8I9F6"/>
<reference evidence="3 4" key="1">
    <citation type="submission" date="2020-01" db="EMBL/GenBank/DDBJ databases">
        <authorList>
            <consortium name="DOE Joint Genome Institute"/>
            <person name="Haridas S."/>
            <person name="Albert R."/>
            <person name="Binder M."/>
            <person name="Bloem J."/>
            <person name="Labutti K."/>
            <person name="Salamov A."/>
            <person name="Andreopoulos B."/>
            <person name="Baker S.E."/>
            <person name="Barry K."/>
            <person name="Bills G."/>
            <person name="Bluhm B.H."/>
            <person name="Cannon C."/>
            <person name="Castanera R."/>
            <person name="Culley D.E."/>
            <person name="Daum C."/>
            <person name="Ezra D."/>
            <person name="Gonzalez J.B."/>
            <person name="Henrissat B."/>
            <person name="Kuo A."/>
            <person name="Liang C."/>
            <person name="Lipzen A."/>
            <person name="Lutzoni F."/>
            <person name="Magnuson J."/>
            <person name="Mondo S."/>
            <person name="Nolan M."/>
            <person name="Ohm R."/>
            <person name="Pangilinan J."/>
            <person name="Park H.-J.H."/>
            <person name="Ramirez L."/>
            <person name="Alfaro M."/>
            <person name="Sun H."/>
            <person name="Tritt A."/>
            <person name="Yoshinaga Y."/>
            <person name="Zwiers L.-H.L."/>
            <person name="Turgeon B.G."/>
            <person name="Goodwin S.B."/>
            <person name="Spatafora J.W."/>
            <person name="Crous P.W."/>
            <person name="Grigoriev I.V."/>
        </authorList>
    </citation>
    <scope>NUCLEOTIDE SEQUENCE [LARGE SCALE GENOMIC DNA]</scope>
    <source>
        <strain evidence="3 4">CBS 611.86</strain>
    </source>
</reference>
<dbReference type="Proteomes" id="UP000481861">
    <property type="component" value="Unassembled WGS sequence"/>
</dbReference>
<evidence type="ECO:0000256" key="1">
    <source>
        <dbReference type="ARBA" id="ARBA00012261"/>
    </source>
</evidence>
<dbReference type="Gene3D" id="3.40.50.12230">
    <property type="match status" value="1"/>
</dbReference>
<keyword evidence="3" id="KW-0808">Transferase</keyword>
<comment type="caution">
    <text evidence="3">The sequence shown here is derived from an EMBL/GenBank/DDBJ whole genome shotgun (WGS) entry which is preliminary data.</text>
</comment>
<dbReference type="OrthoDB" id="10268103at2759"/>
<organism evidence="3 4">
    <name type="scientific">Massariosphaeria phaeospora</name>
    <dbReference type="NCBI Taxonomy" id="100035"/>
    <lineage>
        <taxon>Eukaryota</taxon>
        <taxon>Fungi</taxon>
        <taxon>Dikarya</taxon>
        <taxon>Ascomycota</taxon>
        <taxon>Pezizomycotina</taxon>
        <taxon>Dothideomycetes</taxon>
        <taxon>Pleosporomycetidae</taxon>
        <taxon>Pleosporales</taxon>
        <taxon>Pleosporales incertae sedis</taxon>
        <taxon>Massariosphaeria</taxon>
    </lineage>
</organism>
<dbReference type="EC" id="2.1.2.9" evidence="1"/>
<protein>
    <recommendedName>
        <fullName evidence="1">methionyl-tRNA formyltransferase</fullName>
        <ecNumber evidence="1">2.1.2.9</ecNumber>
    </recommendedName>
</protein>
<dbReference type="EMBL" id="JAADJZ010000009">
    <property type="protein sequence ID" value="KAF2872606.1"/>
    <property type="molecule type" value="Genomic_DNA"/>
</dbReference>
<gene>
    <name evidence="3" type="ORF">BDV95DRAFT_491890</name>
</gene>